<name>A0A9P0D572_9CUCU</name>
<dbReference type="InterPro" id="IPR054449">
    <property type="entry name" value="WIV_dom"/>
</dbReference>
<evidence type="ECO:0000256" key="1">
    <source>
        <dbReference type="SAM" id="Phobius"/>
    </source>
</evidence>
<organism evidence="3 4">
    <name type="scientific">Psylliodes chrysocephalus</name>
    <dbReference type="NCBI Taxonomy" id="3402493"/>
    <lineage>
        <taxon>Eukaryota</taxon>
        <taxon>Metazoa</taxon>
        <taxon>Ecdysozoa</taxon>
        <taxon>Arthropoda</taxon>
        <taxon>Hexapoda</taxon>
        <taxon>Insecta</taxon>
        <taxon>Pterygota</taxon>
        <taxon>Neoptera</taxon>
        <taxon>Endopterygota</taxon>
        <taxon>Coleoptera</taxon>
        <taxon>Polyphaga</taxon>
        <taxon>Cucujiformia</taxon>
        <taxon>Chrysomeloidea</taxon>
        <taxon>Chrysomelidae</taxon>
        <taxon>Galerucinae</taxon>
        <taxon>Alticini</taxon>
        <taxon>Psylliodes</taxon>
    </lineage>
</organism>
<dbReference type="Pfam" id="PF22532">
    <property type="entry name" value="WIV_dom"/>
    <property type="match status" value="1"/>
</dbReference>
<evidence type="ECO:0000259" key="2">
    <source>
        <dbReference type="Pfam" id="PF22532"/>
    </source>
</evidence>
<keyword evidence="1" id="KW-1133">Transmembrane helix</keyword>
<protein>
    <recommendedName>
        <fullName evidence="2">Nonstructural protein WIV domain-containing protein</fullName>
    </recommendedName>
</protein>
<proteinExistence type="predicted"/>
<dbReference type="Proteomes" id="UP001153636">
    <property type="component" value="Chromosome 8"/>
</dbReference>
<keyword evidence="4" id="KW-1185">Reference proteome</keyword>
<reference evidence="3" key="1">
    <citation type="submission" date="2022-01" db="EMBL/GenBank/DDBJ databases">
        <authorList>
            <person name="King R."/>
        </authorList>
    </citation>
    <scope>NUCLEOTIDE SEQUENCE</scope>
</reference>
<gene>
    <name evidence="3" type="ORF">PSYICH_LOCUS14561</name>
</gene>
<accession>A0A9P0D572</accession>
<evidence type="ECO:0000313" key="3">
    <source>
        <dbReference type="EMBL" id="CAH1114883.1"/>
    </source>
</evidence>
<keyword evidence="1" id="KW-0472">Membrane</keyword>
<feature type="domain" description="Nonstructural protein WIV" evidence="2">
    <location>
        <begin position="28"/>
        <end position="91"/>
    </location>
</feature>
<sequence>MIKITLFYLFYFIFCFIGSSMESTVPKRFTRESISIQIDLALRVADKLKKNVYVYDNDEFFATGFEMEIVDNIRVKTKKGSYAVLSQAAQAVFANDQHYRQYADKPLCDNRTGLYVQATSKPANTG</sequence>
<keyword evidence="1" id="KW-0812">Transmembrane</keyword>
<evidence type="ECO:0000313" key="4">
    <source>
        <dbReference type="Proteomes" id="UP001153636"/>
    </source>
</evidence>
<dbReference type="EMBL" id="OV651820">
    <property type="protein sequence ID" value="CAH1114883.1"/>
    <property type="molecule type" value="Genomic_DNA"/>
</dbReference>
<dbReference type="AlphaFoldDB" id="A0A9P0D572"/>
<feature type="transmembrane region" description="Helical" evidence="1">
    <location>
        <begin position="6"/>
        <end position="25"/>
    </location>
</feature>